<evidence type="ECO:0000256" key="6">
    <source>
        <dbReference type="ARBA" id="ARBA00022729"/>
    </source>
</evidence>
<dbReference type="GO" id="GO:0005886">
    <property type="term" value="C:plasma membrane"/>
    <property type="evidence" value="ECO:0007669"/>
    <property type="project" value="UniProtKB-SubCell"/>
</dbReference>
<name>A0A9J6RAU6_9BACI</name>
<dbReference type="Gene3D" id="3.40.190.10">
    <property type="entry name" value="Periplasmic binding protein-like II"/>
    <property type="match status" value="2"/>
</dbReference>
<keyword evidence="9" id="KW-1133">Transmembrane helix</keyword>
<dbReference type="Proteomes" id="UP001084197">
    <property type="component" value="Unassembled WGS sequence"/>
</dbReference>
<evidence type="ECO:0000256" key="3">
    <source>
        <dbReference type="ARBA" id="ARBA00008725"/>
    </source>
</evidence>
<keyword evidence="12" id="KW-1185">Reference proteome</keyword>
<keyword evidence="7" id="KW-0564">Palmitate</keyword>
<organism evidence="11 12">
    <name type="scientific">Natronobacillus azotifigens</name>
    <dbReference type="NCBI Taxonomy" id="472978"/>
    <lineage>
        <taxon>Bacteria</taxon>
        <taxon>Bacillati</taxon>
        <taxon>Bacillota</taxon>
        <taxon>Bacilli</taxon>
        <taxon>Bacillales</taxon>
        <taxon>Bacillaceae</taxon>
        <taxon>Natronobacillus</taxon>
    </lineage>
</organism>
<feature type="transmembrane region" description="Helical" evidence="9">
    <location>
        <begin position="7"/>
        <end position="30"/>
    </location>
</feature>
<evidence type="ECO:0000256" key="9">
    <source>
        <dbReference type="SAM" id="Phobius"/>
    </source>
</evidence>
<dbReference type="PANTHER" id="PTHR30570:SF1">
    <property type="entry name" value="PHOSPHATE-BINDING PROTEIN PSTS"/>
    <property type="match status" value="1"/>
</dbReference>
<keyword evidence="5" id="KW-0813">Transport</keyword>
<evidence type="ECO:0000259" key="10">
    <source>
        <dbReference type="Pfam" id="PF12849"/>
    </source>
</evidence>
<dbReference type="GO" id="GO:0006817">
    <property type="term" value="P:phosphate ion transport"/>
    <property type="evidence" value="ECO:0007669"/>
    <property type="project" value="UniProtKB-KW"/>
</dbReference>
<evidence type="ECO:0000256" key="4">
    <source>
        <dbReference type="ARBA" id="ARBA00011529"/>
    </source>
</evidence>
<dbReference type="RefSeq" id="WP_268779428.1">
    <property type="nucleotide sequence ID" value="NZ_JBNPWT010000003.1"/>
</dbReference>
<dbReference type="InterPro" id="IPR024370">
    <property type="entry name" value="PBP_domain"/>
</dbReference>
<comment type="function">
    <text evidence="1">Part of the ABC transporter complex PstSACB involved in phosphate import.</text>
</comment>
<proteinExistence type="inferred from homology"/>
<dbReference type="Pfam" id="PF12849">
    <property type="entry name" value="PBP_like_2"/>
    <property type="match status" value="1"/>
</dbReference>
<evidence type="ECO:0000256" key="1">
    <source>
        <dbReference type="ARBA" id="ARBA00002841"/>
    </source>
</evidence>
<comment type="subunit">
    <text evidence="4">The complex is composed of two ATP-binding proteins (PstB), two transmembrane proteins (PstC and PstA) and a solute-binding protein (PstS).</text>
</comment>
<feature type="transmembrane region" description="Helical" evidence="9">
    <location>
        <begin position="69"/>
        <end position="89"/>
    </location>
</feature>
<evidence type="ECO:0000256" key="5">
    <source>
        <dbReference type="ARBA" id="ARBA00022592"/>
    </source>
</evidence>
<evidence type="ECO:0000313" key="11">
    <source>
        <dbReference type="EMBL" id="MCZ0702663.1"/>
    </source>
</evidence>
<evidence type="ECO:0000256" key="2">
    <source>
        <dbReference type="ARBA" id="ARBA00004193"/>
    </source>
</evidence>
<protein>
    <submittedName>
        <fullName evidence="11">Substrate-binding domain-containing protein</fullName>
    </submittedName>
</protein>
<sequence length="385" mass="42859">MNLIGKITLLLLFTFSIVFAGGVVYIYLIFSGIVSFYGQIIIMICAGAIFFTANGLFQWIKKRNTMKLAICYIIILLLVIGVNVGTDIYKESLATVDQELDVTLFQPFENENTIAKLDDQSNLQLSNDLPKLDGATALYPLYAAFAQATYPEKTYPTDRGEVIVSTTPDAYKNLINGKVDIIFAAGPSQRQIQEAERAGIEFQLTPIGREAFVFFVNANNSIDDLSIEQIQSIYSGAITNWSEVGGGNGKILAFQRPEDSGSQTALENLMGDIPLTKAPSEAIVSGMGEIIQEVSHYTNYRNAIGYSFRYYSMELIRNDEIKHIAINGVYPDKETIRSGEYPISSEFYAITTNTDNPNVEKFLEWILSEQGQWLVEETGYVPVHN</sequence>
<dbReference type="InterPro" id="IPR050811">
    <property type="entry name" value="Phosphate_ABC_transporter"/>
</dbReference>
<keyword evidence="9" id="KW-0472">Membrane</keyword>
<dbReference type="EMBL" id="JAPRAT010000007">
    <property type="protein sequence ID" value="MCZ0702663.1"/>
    <property type="molecule type" value="Genomic_DNA"/>
</dbReference>
<comment type="subcellular location">
    <subcellularLocation>
        <location evidence="2">Cell membrane</location>
        <topology evidence="2">Lipid-anchor</topology>
    </subcellularLocation>
</comment>
<gene>
    <name evidence="11" type="ORF">OWO01_05480</name>
</gene>
<comment type="similarity">
    <text evidence="3">Belongs to the PstS family.</text>
</comment>
<dbReference type="SUPFAM" id="SSF53850">
    <property type="entry name" value="Periplasmic binding protein-like II"/>
    <property type="match status" value="1"/>
</dbReference>
<keyword evidence="8" id="KW-0449">Lipoprotein</keyword>
<dbReference type="AlphaFoldDB" id="A0A9J6RAU6"/>
<evidence type="ECO:0000256" key="8">
    <source>
        <dbReference type="ARBA" id="ARBA00023288"/>
    </source>
</evidence>
<evidence type="ECO:0000256" key="7">
    <source>
        <dbReference type="ARBA" id="ARBA00023139"/>
    </source>
</evidence>
<comment type="caution">
    <text evidence="11">The sequence shown here is derived from an EMBL/GenBank/DDBJ whole genome shotgun (WGS) entry which is preliminary data.</text>
</comment>
<keyword evidence="9" id="KW-0812">Transmembrane</keyword>
<accession>A0A9J6RAU6</accession>
<reference evidence="11" key="1">
    <citation type="submission" date="2022-11" db="EMBL/GenBank/DDBJ databases">
        <title>WGS of Natronobacillus azotifigens 24KS-1, an anaerobic diazotrophic haloalkaliphile from soda-rich habitats.</title>
        <authorList>
            <person name="Sorokin D.Y."/>
            <person name="Merkel A.Y."/>
        </authorList>
    </citation>
    <scope>NUCLEOTIDE SEQUENCE</scope>
    <source>
        <strain evidence="11">24KS-1</strain>
    </source>
</reference>
<keyword evidence="6" id="KW-0732">Signal</keyword>
<feature type="domain" description="PBP" evidence="10">
    <location>
        <begin position="133"/>
        <end position="369"/>
    </location>
</feature>
<evidence type="ECO:0000313" key="12">
    <source>
        <dbReference type="Proteomes" id="UP001084197"/>
    </source>
</evidence>
<feature type="transmembrane region" description="Helical" evidence="9">
    <location>
        <begin position="36"/>
        <end position="57"/>
    </location>
</feature>
<dbReference type="PANTHER" id="PTHR30570">
    <property type="entry name" value="PERIPLASMIC PHOSPHATE BINDING COMPONENT OF PHOSPHATE ABC TRANSPORTER"/>
    <property type="match status" value="1"/>
</dbReference>
<keyword evidence="5" id="KW-0592">Phosphate transport</keyword>